<name>A0A1J7CJR0_FLAJO</name>
<dbReference type="Proteomes" id="UP000182826">
    <property type="component" value="Unassembled WGS sequence"/>
</dbReference>
<dbReference type="RefSeq" id="WP_071638556.1">
    <property type="nucleotide sequence ID" value="NZ_MLFK01000011.1"/>
</dbReference>
<reference evidence="1 2" key="1">
    <citation type="submission" date="2016-10" db="EMBL/GenBank/DDBJ databases">
        <title>Draft Genome Sequence of Rhizobacteria Flavobacterium johnsoniae CI04.</title>
        <authorList>
            <person name="Bravo J.I."/>
            <person name="Lozano G.L."/>
            <person name="Handelsman J."/>
        </authorList>
    </citation>
    <scope>NUCLEOTIDE SEQUENCE [LARGE SCALE GENOMIC DNA]</scope>
    <source>
        <strain evidence="1 2">CI04</strain>
    </source>
</reference>
<evidence type="ECO:0000313" key="2">
    <source>
        <dbReference type="Proteomes" id="UP000182826"/>
    </source>
</evidence>
<gene>
    <name evidence="1" type="ORF">BKM63_20975</name>
</gene>
<proteinExistence type="predicted"/>
<evidence type="ECO:0008006" key="3">
    <source>
        <dbReference type="Google" id="ProtNLM"/>
    </source>
</evidence>
<evidence type="ECO:0000313" key="1">
    <source>
        <dbReference type="EMBL" id="OIV39882.1"/>
    </source>
</evidence>
<organism evidence="1 2">
    <name type="scientific">Flavobacterium johnsoniae</name>
    <name type="common">Cytophaga johnsonae</name>
    <dbReference type="NCBI Taxonomy" id="986"/>
    <lineage>
        <taxon>Bacteria</taxon>
        <taxon>Pseudomonadati</taxon>
        <taxon>Bacteroidota</taxon>
        <taxon>Flavobacteriia</taxon>
        <taxon>Flavobacteriales</taxon>
        <taxon>Flavobacteriaceae</taxon>
        <taxon>Flavobacterium</taxon>
    </lineage>
</organism>
<protein>
    <recommendedName>
        <fullName evidence="3">DUF4359 domain-containing protein</fullName>
    </recommendedName>
</protein>
<dbReference type="OrthoDB" id="997828at2"/>
<dbReference type="AlphaFoldDB" id="A0A1J7CJR0"/>
<accession>A0A1J7CJR0</accession>
<sequence>MKKSNIILIVFAVIILAAVLTNPSSEEHKQAVKSVINQVVQNSISENGSDMEKLGILFGSSLAEKLIENSVTRDNYILFSITKITWQGKSKSIGYGLFGNVFLSEKVNKAFNNDEINSYENSSEGVDTMAISIDSMATE</sequence>
<comment type="caution">
    <text evidence="1">The sequence shown here is derived from an EMBL/GenBank/DDBJ whole genome shotgun (WGS) entry which is preliminary data.</text>
</comment>
<dbReference type="EMBL" id="MLFK01000011">
    <property type="protein sequence ID" value="OIV39882.1"/>
    <property type="molecule type" value="Genomic_DNA"/>
</dbReference>
<keyword evidence="2" id="KW-1185">Reference proteome</keyword>